<dbReference type="Gene3D" id="2.160.20.10">
    <property type="entry name" value="Single-stranded right-handed beta-helix, Pectin lyase-like"/>
    <property type="match status" value="1"/>
</dbReference>
<comment type="caution">
    <text evidence="1">The sequence shown here is derived from an EMBL/GenBank/DDBJ whole genome shotgun (WGS) entry which is preliminary data.</text>
</comment>
<evidence type="ECO:0000313" key="2">
    <source>
        <dbReference type="Proteomes" id="UP001589838"/>
    </source>
</evidence>
<sequence>MPIMKKGLNIILPEIPSRSFYITDFGAVGDGIYDNTNAFQRDQI</sequence>
<keyword evidence="2" id="KW-1185">Reference proteome</keyword>
<dbReference type="InterPro" id="IPR011050">
    <property type="entry name" value="Pectin_lyase_fold/virulence"/>
</dbReference>
<dbReference type="Proteomes" id="UP001589838">
    <property type="component" value="Unassembled WGS sequence"/>
</dbReference>
<dbReference type="InterPro" id="IPR012334">
    <property type="entry name" value="Pectin_lyas_fold"/>
</dbReference>
<protein>
    <recommendedName>
        <fullName evidence="3">Pectate lyase superfamily protein domain-containing protein</fullName>
    </recommendedName>
</protein>
<proteinExistence type="predicted"/>
<accession>A0ABV6KK21</accession>
<name>A0ABV6KK21_9BACI</name>
<organism evidence="1 2">
    <name type="scientific">Halalkalibacter kiskunsagensis</name>
    <dbReference type="NCBI Taxonomy" id="1548599"/>
    <lineage>
        <taxon>Bacteria</taxon>
        <taxon>Bacillati</taxon>
        <taxon>Bacillota</taxon>
        <taxon>Bacilli</taxon>
        <taxon>Bacillales</taxon>
        <taxon>Bacillaceae</taxon>
        <taxon>Halalkalibacter</taxon>
    </lineage>
</organism>
<dbReference type="SUPFAM" id="SSF51126">
    <property type="entry name" value="Pectin lyase-like"/>
    <property type="match status" value="1"/>
</dbReference>
<dbReference type="RefSeq" id="WP_335959896.1">
    <property type="nucleotide sequence ID" value="NZ_JAXBLX010000007.1"/>
</dbReference>
<evidence type="ECO:0008006" key="3">
    <source>
        <dbReference type="Google" id="ProtNLM"/>
    </source>
</evidence>
<evidence type="ECO:0000313" key="1">
    <source>
        <dbReference type="EMBL" id="MFC0473312.1"/>
    </source>
</evidence>
<reference evidence="1 2" key="1">
    <citation type="submission" date="2024-09" db="EMBL/GenBank/DDBJ databases">
        <authorList>
            <person name="Sun Q."/>
            <person name="Mori K."/>
        </authorList>
    </citation>
    <scope>NUCLEOTIDE SEQUENCE [LARGE SCALE GENOMIC DNA]</scope>
    <source>
        <strain evidence="1 2">NCAIM B.02610</strain>
    </source>
</reference>
<dbReference type="EMBL" id="JBHLUX010000093">
    <property type="protein sequence ID" value="MFC0473312.1"/>
    <property type="molecule type" value="Genomic_DNA"/>
</dbReference>
<gene>
    <name evidence="1" type="ORF">ACFFHM_23115</name>
</gene>